<gene>
    <name evidence="1" type="ORF">IV203_009527</name>
</gene>
<organism evidence="1 2">
    <name type="scientific">Nitzschia inconspicua</name>
    <dbReference type="NCBI Taxonomy" id="303405"/>
    <lineage>
        <taxon>Eukaryota</taxon>
        <taxon>Sar</taxon>
        <taxon>Stramenopiles</taxon>
        <taxon>Ochrophyta</taxon>
        <taxon>Bacillariophyta</taxon>
        <taxon>Bacillariophyceae</taxon>
        <taxon>Bacillariophycidae</taxon>
        <taxon>Bacillariales</taxon>
        <taxon>Bacillariaceae</taxon>
        <taxon>Nitzschia</taxon>
    </lineage>
</organism>
<dbReference type="EMBL" id="JAGRRH010000018">
    <property type="protein sequence ID" value="KAG7350167.1"/>
    <property type="molecule type" value="Genomic_DNA"/>
</dbReference>
<dbReference type="AlphaFoldDB" id="A0A9K3KV24"/>
<keyword evidence="2" id="KW-1185">Reference proteome</keyword>
<name>A0A9K3KV24_9STRA</name>
<sequence length="111" mass="12702">MQLPADALLQDDEFRLCMPNLSDKDERKVRRARRKSTKTMLLLLQNWLMLGTFCESEKKESEQSMTSRRFWSSCNGTSLPDKLESFGPMPGVGEVYFAVMLCGANDLNTEE</sequence>
<comment type="caution">
    <text evidence="1">The sequence shown here is derived from an EMBL/GenBank/DDBJ whole genome shotgun (WGS) entry which is preliminary data.</text>
</comment>
<accession>A0A9K3KV24</accession>
<reference evidence="1" key="2">
    <citation type="submission" date="2021-04" db="EMBL/GenBank/DDBJ databases">
        <authorList>
            <person name="Podell S."/>
        </authorList>
    </citation>
    <scope>NUCLEOTIDE SEQUENCE</scope>
    <source>
        <strain evidence="1">Hildebrandi</strain>
    </source>
</reference>
<dbReference type="Proteomes" id="UP000693970">
    <property type="component" value="Unassembled WGS sequence"/>
</dbReference>
<protein>
    <submittedName>
        <fullName evidence="1">Uncharacterized protein</fullName>
    </submittedName>
</protein>
<proteinExistence type="predicted"/>
<evidence type="ECO:0000313" key="1">
    <source>
        <dbReference type="EMBL" id="KAG7350167.1"/>
    </source>
</evidence>
<reference evidence="1" key="1">
    <citation type="journal article" date="2021" name="Sci. Rep.">
        <title>Diploid genomic architecture of Nitzschia inconspicua, an elite biomass production diatom.</title>
        <authorList>
            <person name="Oliver A."/>
            <person name="Podell S."/>
            <person name="Pinowska A."/>
            <person name="Traller J.C."/>
            <person name="Smith S.R."/>
            <person name="McClure R."/>
            <person name="Beliaev A."/>
            <person name="Bohutskyi P."/>
            <person name="Hill E.A."/>
            <person name="Rabines A."/>
            <person name="Zheng H."/>
            <person name="Allen L.Z."/>
            <person name="Kuo A."/>
            <person name="Grigoriev I.V."/>
            <person name="Allen A.E."/>
            <person name="Hazlebeck D."/>
            <person name="Allen E.E."/>
        </authorList>
    </citation>
    <scope>NUCLEOTIDE SEQUENCE</scope>
    <source>
        <strain evidence="1">Hildebrandi</strain>
    </source>
</reference>
<evidence type="ECO:0000313" key="2">
    <source>
        <dbReference type="Proteomes" id="UP000693970"/>
    </source>
</evidence>